<dbReference type="InterPro" id="IPR001163">
    <property type="entry name" value="Sm_dom_euk/arc"/>
</dbReference>
<sequence>MKLVRFLMKLKNQTVTIELKNGTQITGSIIGVDIRMNTHLSKVKLTIKGKNPVSLDHLTIRGNNIRYFLLPEALPIDTLLVDEPPKVQKRQQNQKDAKKPKKAKKAPARR</sequence>
<evidence type="ECO:0000313" key="10">
    <source>
        <dbReference type="EMBL" id="EGR31279.1"/>
    </source>
</evidence>
<proteinExistence type="inferred from homology"/>
<dbReference type="GO" id="GO:0031981">
    <property type="term" value="C:nuclear lumen"/>
    <property type="evidence" value="ECO:0007669"/>
    <property type="project" value="UniProtKB-ARBA"/>
</dbReference>
<dbReference type="OMA" id="TFLMKLT"/>
<keyword evidence="7" id="KW-0508">mRNA splicing</keyword>
<dbReference type="eggNOG" id="KOG3428">
    <property type="taxonomic scope" value="Eukaryota"/>
</dbReference>
<gene>
    <name evidence="10" type="ORF">IMG5_114500</name>
</gene>
<comment type="subcellular location">
    <subcellularLocation>
        <location evidence="1 7">Nucleus</location>
    </subcellularLocation>
</comment>
<keyword evidence="11" id="KW-1185">Reference proteome</keyword>
<evidence type="ECO:0000256" key="2">
    <source>
        <dbReference type="ARBA" id="ARBA00008146"/>
    </source>
</evidence>
<comment type="similarity">
    <text evidence="2 7">Belongs to the snRNP core protein family.</text>
</comment>
<dbReference type="AlphaFoldDB" id="G0QU27"/>
<dbReference type="PROSITE" id="PS52002">
    <property type="entry name" value="SM"/>
    <property type="match status" value="1"/>
</dbReference>
<evidence type="ECO:0000256" key="7">
    <source>
        <dbReference type="RuleBase" id="RU365054"/>
    </source>
</evidence>
<keyword evidence="3" id="KW-0677">Repeat</keyword>
<accession>G0QU27</accession>
<evidence type="ECO:0000256" key="8">
    <source>
        <dbReference type="SAM" id="MobiDB-lite"/>
    </source>
</evidence>
<dbReference type="FunCoup" id="G0QU27">
    <property type="interactions" value="531"/>
</dbReference>
<name>G0QU27_ICHMU</name>
<dbReference type="InterPro" id="IPR027141">
    <property type="entry name" value="LSm4/Sm_D1/D3"/>
</dbReference>
<evidence type="ECO:0000256" key="6">
    <source>
        <dbReference type="ARBA" id="ARBA00054531"/>
    </source>
</evidence>
<keyword evidence="4 7" id="KW-0539">Nucleus</keyword>
<dbReference type="InterPro" id="IPR010920">
    <property type="entry name" value="LSM_dom_sf"/>
</dbReference>
<dbReference type="InParanoid" id="G0QU27"/>
<dbReference type="RefSeq" id="XP_004034765.1">
    <property type="nucleotide sequence ID" value="XM_004034717.1"/>
</dbReference>
<evidence type="ECO:0000259" key="9">
    <source>
        <dbReference type="PROSITE" id="PS52002"/>
    </source>
</evidence>
<evidence type="ECO:0000256" key="1">
    <source>
        <dbReference type="ARBA" id="ARBA00004123"/>
    </source>
</evidence>
<evidence type="ECO:0000313" key="11">
    <source>
        <dbReference type="Proteomes" id="UP000008983"/>
    </source>
</evidence>
<dbReference type="PANTHER" id="PTHR23338">
    <property type="entry name" value="SMALL NUCLEAR RIBONUCLEOPROTEIN SM"/>
    <property type="match status" value="1"/>
</dbReference>
<keyword evidence="5 7" id="KW-0687">Ribonucleoprotein</keyword>
<dbReference type="EMBL" id="GL983898">
    <property type="protein sequence ID" value="EGR31279.1"/>
    <property type="molecule type" value="Genomic_DNA"/>
</dbReference>
<organism evidence="10 11">
    <name type="scientific">Ichthyophthirius multifiliis</name>
    <name type="common">White spot disease agent</name>
    <name type="synonym">Ich</name>
    <dbReference type="NCBI Taxonomy" id="5932"/>
    <lineage>
        <taxon>Eukaryota</taxon>
        <taxon>Sar</taxon>
        <taxon>Alveolata</taxon>
        <taxon>Ciliophora</taxon>
        <taxon>Intramacronucleata</taxon>
        <taxon>Oligohymenophorea</taxon>
        <taxon>Hymenostomatida</taxon>
        <taxon>Ophryoglenina</taxon>
        <taxon>Ichthyophthirius</taxon>
    </lineage>
</organism>
<dbReference type="FunFam" id="2.30.30.100:FF:000008">
    <property type="entry name" value="Small nuclear ribonucleoprotein Sm D1"/>
    <property type="match status" value="1"/>
</dbReference>
<dbReference type="GO" id="GO:0000387">
    <property type="term" value="P:spliceosomal snRNP assembly"/>
    <property type="evidence" value="ECO:0007669"/>
    <property type="project" value="UniProtKB-UniRule"/>
</dbReference>
<dbReference type="GO" id="GO:0010468">
    <property type="term" value="P:regulation of gene expression"/>
    <property type="evidence" value="ECO:0007669"/>
    <property type="project" value="UniProtKB-ARBA"/>
</dbReference>
<dbReference type="InterPro" id="IPR034102">
    <property type="entry name" value="Sm_D1"/>
</dbReference>
<evidence type="ECO:0000256" key="5">
    <source>
        <dbReference type="ARBA" id="ARBA00023274"/>
    </source>
</evidence>
<reference evidence="10 11" key="1">
    <citation type="submission" date="2011-07" db="EMBL/GenBank/DDBJ databases">
        <authorList>
            <person name="Coyne R."/>
            <person name="Brami D."/>
            <person name="Johnson J."/>
            <person name="Hostetler J."/>
            <person name="Hannick L."/>
            <person name="Clark T."/>
            <person name="Cassidy-Hanley D."/>
            <person name="Inman J."/>
        </authorList>
    </citation>
    <scope>NUCLEOTIDE SEQUENCE [LARGE SCALE GENOMIC DNA]</scope>
    <source>
        <strain evidence="10 11">G5</strain>
    </source>
</reference>
<dbReference type="Gene3D" id="2.30.30.100">
    <property type="match status" value="1"/>
</dbReference>
<feature type="compositionally biased region" description="Basic residues" evidence="8">
    <location>
        <begin position="98"/>
        <end position="110"/>
    </location>
</feature>
<feature type="region of interest" description="Disordered" evidence="8">
    <location>
        <begin position="82"/>
        <end position="110"/>
    </location>
</feature>
<dbReference type="InterPro" id="IPR047575">
    <property type="entry name" value="Sm"/>
</dbReference>
<dbReference type="GO" id="GO:1990904">
    <property type="term" value="C:ribonucleoprotein complex"/>
    <property type="evidence" value="ECO:0007669"/>
    <property type="project" value="UniProtKB-KW"/>
</dbReference>
<dbReference type="GO" id="GO:0003723">
    <property type="term" value="F:RNA binding"/>
    <property type="evidence" value="ECO:0007669"/>
    <property type="project" value="InterPro"/>
</dbReference>
<dbReference type="GeneID" id="14907417"/>
<dbReference type="Pfam" id="PF01423">
    <property type="entry name" value="LSM"/>
    <property type="match status" value="1"/>
</dbReference>
<feature type="domain" description="Sm" evidence="9">
    <location>
        <begin position="2"/>
        <end position="74"/>
    </location>
</feature>
<comment type="function">
    <text evidence="6">Involved in splicing regulation. Facilitates post-transcriptional gene silencing (PTGS) by limiting the degradation of transgene aberrant RNAs by the RNA quality control (RQC) machinery, thus favoring their entry into cytoplasmic siRNA bodies where they can trigger PTGS. Does not participate in the production of small RNAs.</text>
</comment>
<dbReference type="SMART" id="SM00651">
    <property type="entry name" value="Sm"/>
    <property type="match status" value="1"/>
</dbReference>
<dbReference type="STRING" id="857967.G0QU27"/>
<dbReference type="OrthoDB" id="304143at2759"/>
<protein>
    <recommendedName>
        <fullName evidence="7">Small nuclear ribonucleoprotein Sm D1</fullName>
    </recommendedName>
    <alternativeName>
        <fullName evidence="7">snRNP core protein D1</fullName>
    </alternativeName>
</protein>
<comment type="function">
    <text evidence="7">Essential for pre-mRNA splicing. Implicated in the formation of stable, biologically active snRNP structures.</text>
</comment>
<keyword evidence="7" id="KW-0507">mRNA processing</keyword>
<dbReference type="SUPFAM" id="SSF50182">
    <property type="entry name" value="Sm-like ribonucleoproteins"/>
    <property type="match status" value="1"/>
</dbReference>
<dbReference type="CDD" id="cd01724">
    <property type="entry name" value="Sm_D1"/>
    <property type="match status" value="1"/>
</dbReference>
<evidence type="ECO:0000256" key="4">
    <source>
        <dbReference type="ARBA" id="ARBA00023242"/>
    </source>
</evidence>
<dbReference type="Proteomes" id="UP000008983">
    <property type="component" value="Unassembled WGS sequence"/>
</dbReference>
<evidence type="ECO:0000256" key="3">
    <source>
        <dbReference type="ARBA" id="ARBA00022737"/>
    </source>
</evidence>